<proteinExistence type="predicted"/>
<reference evidence="5 6" key="1">
    <citation type="submission" date="2024-03" db="EMBL/GenBank/DDBJ databases">
        <title>Inconsistent identification of Apilactobacillus kunkeei-related strains obtained by well-developed overall genome related indices.</title>
        <authorList>
            <person name="Maeno S."/>
            <person name="Endo A."/>
        </authorList>
    </citation>
    <scope>NUCLEOTIDE SEQUENCE [LARGE SCALE GENOMIC DNA]</scope>
    <source>
        <strain evidence="5 6">20H-10</strain>
    </source>
</reference>
<keyword evidence="6" id="KW-1185">Reference proteome</keyword>
<dbReference type="PANTHER" id="PTHR43479:SF7">
    <property type="entry name" value="TETR-FAMILY TRANSCRIPTIONAL REGULATOR"/>
    <property type="match status" value="1"/>
</dbReference>
<evidence type="ECO:0000313" key="5">
    <source>
        <dbReference type="EMBL" id="GAA6114230.1"/>
    </source>
</evidence>
<accession>A0ABP9ZHF2</accession>
<comment type="caution">
    <text evidence="5">The sequence shown here is derived from an EMBL/GenBank/DDBJ whole genome shotgun (WGS) entry which is preliminary data.</text>
</comment>
<evidence type="ECO:0000256" key="1">
    <source>
        <dbReference type="ARBA" id="ARBA00023125"/>
    </source>
</evidence>
<dbReference type="Gene3D" id="1.10.357.10">
    <property type="entry name" value="Tetracycline Repressor, domain 2"/>
    <property type="match status" value="1"/>
</dbReference>
<name>A0ABP9ZHF2_9LACO</name>
<dbReference type="SUPFAM" id="SSF46689">
    <property type="entry name" value="Homeodomain-like"/>
    <property type="match status" value="1"/>
</dbReference>
<dbReference type="InterPro" id="IPR050624">
    <property type="entry name" value="HTH-type_Tx_Regulator"/>
</dbReference>
<dbReference type="EMBL" id="BAABVV010000028">
    <property type="protein sequence ID" value="GAA6114230.1"/>
    <property type="molecule type" value="Genomic_DNA"/>
</dbReference>
<feature type="transmembrane region" description="Helical" evidence="3">
    <location>
        <begin position="147"/>
        <end position="165"/>
    </location>
</feature>
<keyword evidence="1 2" id="KW-0238">DNA-binding</keyword>
<organism evidence="5 6">
    <name type="scientific">Apilactobacillus apinorum</name>
    <dbReference type="NCBI Taxonomy" id="1218495"/>
    <lineage>
        <taxon>Bacteria</taxon>
        <taxon>Bacillati</taxon>
        <taxon>Bacillota</taxon>
        <taxon>Bacilli</taxon>
        <taxon>Lactobacillales</taxon>
        <taxon>Lactobacillaceae</taxon>
        <taxon>Apilactobacillus</taxon>
    </lineage>
</organism>
<dbReference type="InterPro" id="IPR039532">
    <property type="entry name" value="TetR_C_Firmicutes"/>
</dbReference>
<evidence type="ECO:0000256" key="3">
    <source>
        <dbReference type="SAM" id="Phobius"/>
    </source>
</evidence>
<evidence type="ECO:0000259" key="4">
    <source>
        <dbReference type="PROSITE" id="PS50977"/>
    </source>
</evidence>
<dbReference type="InterPro" id="IPR009057">
    <property type="entry name" value="Homeodomain-like_sf"/>
</dbReference>
<feature type="DNA-binding region" description="H-T-H motif" evidence="2">
    <location>
        <begin position="31"/>
        <end position="50"/>
    </location>
</feature>
<keyword evidence="3" id="KW-0472">Membrane</keyword>
<feature type="domain" description="HTH tetR-type" evidence="4">
    <location>
        <begin position="8"/>
        <end position="68"/>
    </location>
</feature>
<dbReference type="InterPro" id="IPR001647">
    <property type="entry name" value="HTH_TetR"/>
</dbReference>
<dbReference type="PANTHER" id="PTHR43479">
    <property type="entry name" value="ACREF/ENVCD OPERON REPRESSOR-RELATED"/>
    <property type="match status" value="1"/>
</dbReference>
<dbReference type="Proteomes" id="UP001438112">
    <property type="component" value="Unassembled WGS sequence"/>
</dbReference>
<dbReference type="RefSeq" id="WP_353317652.1">
    <property type="nucleotide sequence ID" value="NZ_BAABVV010000028.1"/>
</dbReference>
<sequence length="184" mass="21593">MKYEKKRQLTQDKIIKSFVAIAKEKGVAAVTVSDIIKRADVNRSTFYRHYIDKFDLIEKVEDGVIDQIKKANEYFEYADVEHIDTAAGKFVYSFLTVIEENQPILSVLISEKGEIQFAIKLLRFFNGLIDETTEVFSNDMDLKQRKLFAAFNSSTALGIVVFWIHHFEDYDKDYVYDFLMHREY</sequence>
<evidence type="ECO:0000313" key="6">
    <source>
        <dbReference type="Proteomes" id="UP001438112"/>
    </source>
</evidence>
<dbReference type="Pfam" id="PF14278">
    <property type="entry name" value="TetR_C_8"/>
    <property type="match status" value="1"/>
</dbReference>
<evidence type="ECO:0000256" key="2">
    <source>
        <dbReference type="PROSITE-ProRule" id="PRU00335"/>
    </source>
</evidence>
<keyword evidence="3" id="KW-1133">Transmembrane helix</keyword>
<dbReference type="PROSITE" id="PS50977">
    <property type="entry name" value="HTH_TETR_2"/>
    <property type="match status" value="1"/>
</dbReference>
<dbReference type="Pfam" id="PF00440">
    <property type="entry name" value="TetR_N"/>
    <property type="match status" value="1"/>
</dbReference>
<keyword evidence="3" id="KW-0812">Transmembrane</keyword>
<gene>
    <name evidence="5" type="ORF">AP20H10_05930</name>
</gene>
<protein>
    <submittedName>
        <fullName evidence="5">TetR/AcrR family transcriptional regulator</fullName>
    </submittedName>
</protein>